<keyword evidence="3" id="KW-1185">Reference proteome</keyword>
<protein>
    <submittedName>
        <fullName evidence="2">Uncharacterized protein</fullName>
    </submittedName>
</protein>
<reference evidence="3" key="1">
    <citation type="journal article" date="2019" name="Int. J. Syst. Evol. Microbiol.">
        <title>The Global Catalogue of Microorganisms (GCM) 10K type strain sequencing project: providing services to taxonomists for standard genome sequencing and annotation.</title>
        <authorList>
            <consortium name="The Broad Institute Genomics Platform"/>
            <consortium name="The Broad Institute Genome Sequencing Center for Infectious Disease"/>
            <person name="Wu L."/>
            <person name="Ma J."/>
        </authorList>
    </citation>
    <scope>NUCLEOTIDE SEQUENCE [LARGE SCALE GENOMIC DNA]</scope>
    <source>
        <strain evidence="3">TISTR 1571</strain>
    </source>
</reference>
<proteinExistence type="predicted"/>
<keyword evidence="1" id="KW-0812">Transmembrane</keyword>
<evidence type="ECO:0000256" key="1">
    <source>
        <dbReference type="SAM" id="Phobius"/>
    </source>
</evidence>
<dbReference type="EMBL" id="JBHUMZ010000019">
    <property type="protein sequence ID" value="MFD2638699.1"/>
    <property type="molecule type" value="Genomic_DNA"/>
</dbReference>
<accession>A0ABW5Q9Y3</accession>
<feature type="transmembrane region" description="Helical" evidence="1">
    <location>
        <begin position="27"/>
        <end position="50"/>
    </location>
</feature>
<organism evidence="2 3">
    <name type="scientific">Piscibacillus salipiscarius</name>
    <dbReference type="NCBI Taxonomy" id="299480"/>
    <lineage>
        <taxon>Bacteria</taxon>
        <taxon>Bacillati</taxon>
        <taxon>Bacillota</taxon>
        <taxon>Bacilli</taxon>
        <taxon>Bacillales</taxon>
        <taxon>Bacillaceae</taxon>
        <taxon>Piscibacillus</taxon>
    </lineage>
</organism>
<dbReference type="Proteomes" id="UP001597452">
    <property type="component" value="Unassembled WGS sequence"/>
</dbReference>
<evidence type="ECO:0000313" key="2">
    <source>
        <dbReference type="EMBL" id="MFD2638699.1"/>
    </source>
</evidence>
<keyword evidence="1" id="KW-1133">Transmembrane helix</keyword>
<dbReference type="RefSeq" id="WP_377328443.1">
    <property type="nucleotide sequence ID" value="NZ_JBHUMZ010000019.1"/>
</dbReference>
<name>A0ABW5Q9Y3_9BACI</name>
<feature type="transmembrane region" description="Helical" evidence="1">
    <location>
        <begin position="57"/>
        <end position="75"/>
    </location>
</feature>
<gene>
    <name evidence="2" type="ORF">ACFSW4_07480</name>
</gene>
<feature type="transmembrane region" description="Helical" evidence="1">
    <location>
        <begin position="5"/>
        <end position="21"/>
    </location>
</feature>
<comment type="caution">
    <text evidence="2">The sequence shown here is derived from an EMBL/GenBank/DDBJ whole genome shotgun (WGS) entry which is preliminary data.</text>
</comment>
<evidence type="ECO:0000313" key="3">
    <source>
        <dbReference type="Proteomes" id="UP001597452"/>
    </source>
</evidence>
<keyword evidence="1" id="KW-0472">Membrane</keyword>
<sequence length="83" mass="9557">MIRFLSIFVMLVQLVIIYFWIFDWTKLVTTIGLSFWGGAIILGVTFYYFGKGKMKRLILFTTLITIFFAAVAIFIELATSSMP</sequence>